<dbReference type="OrthoDB" id="125975at2759"/>
<dbReference type="VEuPathDB" id="FungiDB:PC110_g11592"/>
<dbReference type="EMBL" id="JAENGZ010000479">
    <property type="protein sequence ID" value="KAG6958588.1"/>
    <property type="molecule type" value="Genomic_DNA"/>
</dbReference>
<sequence length="380" mass="43067">LCGASRKQQPGSGYSNLLSHLTSTYPDFEEPYNASVASDRPLSSVGFVSEATQHRYQWLPWVVERNQPLSEVANPLTRSMSCLKPVSSKTLKVVMQKCAANVGAVIEREMGNMLGIMWDGRSHSTVQYIAIYAVYTVAGKRVERLLSLSPIEDGSQDAEVHIKMFSHRYNLAINRYLAAYEPELTAQNQLMVKLRHCNNAAELSKFTDLKPIKRNVTRWSSTFEMVRRYKRIRDSIRQVEAVDEFHERTSMADVHLLFDQVMDANPIMASHLRLSANIVHTTVFEAVLVKICNDSKLTAGEARAVQRFVMVPKTSAGKRKEGQLRHRYPPRRKTAAEECIVGALLRFGQRACMLPANFEMLEFLRANRDLWNATSLADTE</sequence>
<feature type="non-terminal residue" evidence="1">
    <location>
        <position position="1"/>
    </location>
</feature>
<dbReference type="AlphaFoldDB" id="A0A8T1UA39"/>
<dbReference type="Proteomes" id="UP000688947">
    <property type="component" value="Unassembled WGS sequence"/>
</dbReference>
<comment type="caution">
    <text evidence="1">The sequence shown here is derived from an EMBL/GenBank/DDBJ whole genome shotgun (WGS) entry which is preliminary data.</text>
</comment>
<proteinExistence type="predicted"/>
<evidence type="ECO:0000313" key="1">
    <source>
        <dbReference type="EMBL" id="KAG6958588.1"/>
    </source>
</evidence>
<reference evidence="1" key="1">
    <citation type="submission" date="2021-01" db="EMBL/GenBank/DDBJ databases">
        <title>Phytophthora aleatoria, a newly-described species from Pinus radiata is distinct from Phytophthora cactorum isolates based on comparative genomics.</title>
        <authorList>
            <person name="Mcdougal R."/>
            <person name="Panda P."/>
            <person name="Williams N."/>
            <person name="Studholme D.J."/>
        </authorList>
    </citation>
    <scope>NUCLEOTIDE SEQUENCE</scope>
    <source>
        <strain evidence="1">NZFS 3830</strain>
    </source>
</reference>
<name>A0A8T1UA39_9STRA</name>
<gene>
    <name evidence="1" type="ORF">JG687_00009298</name>
</gene>
<dbReference type="PANTHER" id="PTHR40866:SF1">
    <property type="entry name" value="BED-TYPE DOMAIN-CONTAINING PROTEIN"/>
    <property type="match status" value="1"/>
</dbReference>
<dbReference type="PANTHER" id="PTHR40866">
    <property type="entry name" value="BED-TYPE DOMAIN-CONTAINING PROTEIN"/>
    <property type="match status" value="1"/>
</dbReference>
<protein>
    <recommendedName>
        <fullName evidence="3">HAT C-terminal dimerisation domain-containing protein</fullName>
    </recommendedName>
</protein>
<dbReference type="VEuPathDB" id="FungiDB:PC110_g11591"/>
<evidence type="ECO:0008006" key="3">
    <source>
        <dbReference type="Google" id="ProtNLM"/>
    </source>
</evidence>
<organism evidence="1 2">
    <name type="scientific">Phytophthora cactorum</name>
    <dbReference type="NCBI Taxonomy" id="29920"/>
    <lineage>
        <taxon>Eukaryota</taxon>
        <taxon>Sar</taxon>
        <taxon>Stramenopiles</taxon>
        <taxon>Oomycota</taxon>
        <taxon>Peronosporomycetes</taxon>
        <taxon>Peronosporales</taxon>
        <taxon>Peronosporaceae</taxon>
        <taxon>Phytophthora</taxon>
    </lineage>
</organism>
<evidence type="ECO:0000313" key="2">
    <source>
        <dbReference type="Proteomes" id="UP000688947"/>
    </source>
</evidence>
<accession>A0A8T1UA39</accession>